<evidence type="ECO:0000313" key="3">
    <source>
        <dbReference type="Proteomes" id="UP000016842"/>
    </source>
</evidence>
<organism evidence="2 3">
    <name type="scientific">Brucella intermedia 229E</name>
    <dbReference type="NCBI Taxonomy" id="1337887"/>
    <lineage>
        <taxon>Bacteria</taxon>
        <taxon>Pseudomonadati</taxon>
        <taxon>Pseudomonadota</taxon>
        <taxon>Alphaproteobacteria</taxon>
        <taxon>Hyphomicrobiales</taxon>
        <taxon>Brucellaceae</taxon>
        <taxon>Brucella/Ochrobactrum group</taxon>
        <taxon>Brucella</taxon>
    </lineage>
</organism>
<comment type="caution">
    <text evidence="2">The sequence shown here is derived from an EMBL/GenBank/DDBJ whole genome shotgun (WGS) entry which is preliminary data.</text>
</comment>
<evidence type="ECO:0000313" key="2">
    <source>
        <dbReference type="EMBL" id="ERM00182.1"/>
    </source>
</evidence>
<feature type="domain" description="Nucleotidyltransferase-like" evidence="1">
    <location>
        <begin position="104"/>
        <end position="320"/>
    </location>
</feature>
<dbReference type="PIRSF" id="PIRSF031854">
    <property type="entry name" value="UCP031854"/>
    <property type="match status" value="1"/>
</dbReference>
<dbReference type="AlphaFoldDB" id="U4VBR7"/>
<name>U4VBR7_9HYPH</name>
<accession>U4VBR7</accession>
<sequence>MKEIDITFKTMFSELEQRSLDASFATEFSTDGNFVRQTSKDKEFWYFQIRTDGVAHRKYVGPISDEEITKRVRAFNEIKNDLKSRRQLVSTLTRNAGLPKPENFTGDVVEALGNAGFFRLHGVLVGTVAFQCYSGLLGGIKLPISAMQTGDTDFAQFHSVSVAVGGDSLPPMLDLLKQLDETFREIPHHNDGRYTTQYENSKRYKVEFLTPNRGSDDLSGHASPMPALGGGASAQPLRFLDFLIHEPIRTVMLHKSGVPVTIPAPERFAVHKLIVSTRRRTDAAGYSKRDKDLMQSKALIDALIQTRREGDLATAFSEAWHRGPSWQEALKLALGTFSRGEFGNVVEALHLGFRQIGEKASNFHF</sequence>
<gene>
    <name evidence="2" type="ORF">Q644_06580</name>
</gene>
<protein>
    <recommendedName>
        <fullName evidence="1">Nucleotidyltransferase-like domain-containing protein</fullName>
    </recommendedName>
</protein>
<dbReference type="PATRIC" id="fig|1337887.3.peg.4725"/>
<dbReference type="Pfam" id="PF12281">
    <property type="entry name" value="NTP_transf_8"/>
    <property type="match status" value="1"/>
</dbReference>
<dbReference type="InterPro" id="IPR022550">
    <property type="entry name" value="NTP_transf_8"/>
</dbReference>
<evidence type="ECO:0000259" key="1">
    <source>
        <dbReference type="Pfam" id="PF12281"/>
    </source>
</evidence>
<dbReference type="InterPro" id="IPR058575">
    <property type="entry name" value="NTP_transf_8_dom"/>
</dbReference>
<proteinExistence type="predicted"/>
<dbReference type="Proteomes" id="UP000016842">
    <property type="component" value="Unassembled WGS sequence"/>
</dbReference>
<dbReference type="EMBL" id="ASXJ01000337">
    <property type="protein sequence ID" value="ERM00182.1"/>
    <property type="molecule type" value="Genomic_DNA"/>
</dbReference>
<reference evidence="2 3" key="1">
    <citation type="journal article" date="2014" name="FEMS Microbiol. Lett.">
        <title>Genome sequencing analysis reveals virulence-related gene content of Ochrobactrum intermedium strain 229E, a urease-positive strain isolated from the human gastric niche.</title>
        <authorList>
            <person name="Kulkarni G.J."/>
            <person name="Shetty S."/>
            <person name="Dharne M.S."/>
            <person name="Shouche Y.S."/>
        </authorList>
    </citation>
    <scope>NUCLEOTIDE SEQUENCE [LARGE SCALE GENOMIC DNA]</scope>
    <source>
        <strain evidence="2 3">229E</strain>
    </source>
</reference>